<name>A0A1Y2CR33_9FUNG</name>
<evidence type="ECO:0000313" key="4">
    <source>
        <dbReference type="Proteomes" id="UP000193642"/>
    </source>
</evidence>
<evidence type="ECO:0000313" key="3">
    <source>
        <dbReference type="EMBL" id="ORY49498.1"/>
    </source>
</evidence>
<gene>
    <name evidence="3" type="ORF">BCR33DRAFT_847459</name>
</gene>
<accession>A0A1Y2CR33</accession>
<dbReference type="Proteomes" id="UP000193642">
    <property type="component" value="Unassembled WGS sequence"/>
</dbReference>
<evidence type="ECO:0000256" key="2">
    <source>
        <dbReference type="SAM" id="SignalP"/>
    </source>
</evidence>
<feature type="transmembrane region" description="Helical" evidence="1">
    <location>
        <begin position="145"/>
        <end position="170"/>
    </location>
</feature>
<evidence type="ECO:0000256" key="1">
    <source>
        <dbReference type="SAM" id="Phobius"/>
    </source>
</evidence>
<protein>
    <submittedName>
        <fullName evidence="3">Uncharacterized protein</fullName>
    </submittedName>
</protein>
<feature type="chain" id="PRO_5012824563" evidence="2">
    <location>
        <begin position="25"/>
        <end position="250"/>
    </location>
</feature>
<dbReference type="OrthoDB" id="2179278at2759"/>
<dbReference type="EMBL" id="MCGO01000009">
    <property type="protein sequence ID" value="ORY49498.1"/>
    <property type="molecule type" value="Genomic_DNA"/>
</dbReference>
<organism evidence="3 4">
    <name type="scientific">Rhizoclosmatium globosum</name>
    <dbReference type="NCBI Taxonomy" id="329046"/>
    <lineage>
        <taxon>Eukaryota</taxon>
        <taxon>Fungi</taxon>
        <taxon>Fungi incertae sedis</taxon>
        <taxon>Chytridiomycota</taxon>
        <taxon>Chytridiomycota incertae sedis</taxon>
        <taxon>Chytridiomycetes</taxon>
        <taxon>Chytridiales</taxon>
        <taxon>Chytriomycetaceae</taxon>
        <taxon>Rhizoclosmatium</taxon>
    </lineage>
</organism>
<keyword evidence="2" id="KW-0732">Signal</keyword>
<keyword evidence="4" id="KW-1185">Reference proteome</keyword>
<keyword evidence="1" id="KW-0472">Membrane</keyword>
<dbReference type="AlphaFoldDB" id="A0A1Y2CR33"/>
<feature type="signal peptide" evidence="2">
    <location>
        <begin position="1"/>
        <end position="24"/>
    </location>
</feature>
<sequence>MGLHHQRACIRLLVLHLLSIAAMSRQQEATAFNLLVCGGAMVYFLVASLSIHVLGSSRRVLSVWLYAYLSITFCVRFFLTEWMFGRAVVAAHAGRAGNVHVRGCGSVAEAVLVMAAYLLHLVGVESIAATAGARIEKRLDKVHHVAWLVWIHVGSPVGALSALVGCFNLLKAINALNDYENVFMFEIALYCTMGVLAVSLLWLMVRLMKFIKDMFFVIRVYWVLSDVDLMLDLSQDDHSEVYDDKDEFVV</sequence>
<comment type="caution">
    <text evidence="3">The sequence shown here is derived from an EMBL/GenBank/DDBJ whole genome shotgun (WGS) entry which is preliminary data.</text>
</comment>
<feature type="transmembrane region" description="Helical" evidence="1">
    <location>
        <begin position="61"/>
        <end position="79"/>
    </location>
</feature>
<feature type="transmembrane region" description="Helical" evidence="1">
    <location>
        <begin position="110"/>
        <end position="133"/>
    </location>
</feature>
<feature type="transmembrane region" description="Helical" evidence="1">
    <location>
        <begin position="182"/>
        <end position="205"/>
    </location>
</feature>
<keyword evidence="1" id="KW-0812">Transmembrane</keyword>
<proteinExistence type="predicted"/>
<keyword evidence="1" id="KW-1133">Transmembrane helix</keyword>
<reference evidence="3 4" key="1">
    <citation type="submission" date="2016-07" db="EMBL/GenBank/DDBJ databases">
        <title>Pervasive Adenine N6-methylation of Active Genes in Fungi.</title>
        <authorList>
            <consortium name="DOE Joint Genome Institute"/>
            <person name="Mondo S.J."/>
            <person name="Dannebaum R.O."/>
            <person name="Kuo R.C."/>
            <person name="Labutti K."/>
            <person name="Haridas S."/>
            <person name="Kuo A."/>
            <person name="Salamov A."/>
            <person name="Ahrendt S.R."/>
            <person name="Lipzen A."/>
            <person name="Sullivan W."/>
            <person name="Andreopoulos W.B."/>
            <person name="Clum A."/>
            <person name="Lindquist E."/>
            <person name="Daum C."/>
            <person name="Ramamoorthy G.K."/>
            <person name="Gryganskyi A."/>
            <person name="Culley D."/>
            <person name="Magnuson J.K."/>
            <person name="James T.Y."/>
            <person name="O'Malley M.A."/>
            <person name="Stajich J.E."/>
            <person name="Spatafora J.W."/>
            <person name="Visel A."/>
            <person name="Grigoriev I.V."/>
        </authorList>
    </citation>
    <scope>NUCLEOTIDE SEQUENCE [LARGE SCALE GENOMIC DNA]</scope>
    <source>
        <strain evidence="3 4">JEL800</strain>
    </source>
</reference>
<feature type="transmembrane region" description="Helical" evidence="1">
    <location>
        <begin position="32"/>
        <end position="54"/>
    </location>
</feature>